<feature type="domain" description="PH" evidence="8">
    <location>
        <begin position="258"/>
        <end position="368"/>
    </location>
</feature>
<dbReference type="GO" id="GO:0035556">
    <property type="term" value="P:intracellular signal transduction"/>
    <property type="evidence" value="ECO:0007669"/>
    <property type="project" value="TreeGrafter"/>
</dbReference>
<comment type="subcellular location">
    <subcellularLocation>
        <location evidence="1">Cytoplasm</location>
    </subcellularLocation>
</comment>
<dbReference type="SUPFAM" id="SSF48065">
    <property type="entry name" value="DBL homology domain (DH-domain)"/>
    <property type="match status" value="1"/>
</dbReference>
<dbReference type="Proteomes" id="UP000265120">
    <property type="component" value="Chromosome 16"/>
</dbReference>
<feature type="compositionally biased region" description="Low complexity" evidence="6">
    <location>
        <begin position="392"/>
        <end position="413"/>
    </location>
</feature>
<dbReference type="InterPro" id="IPR001849">
    <property type="entry name" value="PH_domain"/>
</dbReference>
<dbReference type="GO" id="GO:0005737">
    <property type="term" value="C:cytoplasm"/>
    <property type="evidence" value="ECO:0007669"/>
    <property type="project" value="UniProtKB-SubCell"/>
</dbReference>
<dbReference type="FunFam" id="2.30.30.40:FF:000038">
    <property type="entry name" value="kalirin isoform X1"/>
    <property type="match status" value="1"/>
</dbReference>
<dbReference type="InterPro" id="IPR001452">
    <property type="entry name" value="SH3_domain"/>
</dbReference>
<dbReference type="SMART" id="SM00233">
    <property type="entry name" value="PH"/>
    <property type="match status" value="1"/>
</dbReference>
<dbReference type="GO" id="GO:0007411">
    <property type="term" value="P:axon guidance"/>
    <property type="evidence" value="ECO:0007669"/>
    <property type="project" value="TreeGrafter"/>
</dbReference>
<dbReference type="CDD" id="cd00160">
    <property type="entry name" value="RhoGEF"/>
    <property type="match status" value="1"/>
</dbReference>
<proteinExistence type="predicted"/>
<evidence type="ECO:0000256" key="3">
    <source>
        <dbReference type="ARBA" id="ARBA00022490"/>
    </source>
</evidence>
<dbReference type="GeneTree" id="ENSGT00940000155248"/>
<keyword evidence="4" id="KW-0344">Guanine-nucleotide releasing factor</keyword>
<dbReference type="SUPFAM" id="SSF50729">
    <property type="entry name" value="PH domain-like"/>
    <property type="match status" value="1"/>
</dbReference>
<dbReference type="Gene3D" id="1.20.900.10">
    <property type="entry name" value="Dbl homology (DH) domain"/>
    <property type="match status" value="1"/>
</dbReference>
<evidence type="ECO:0000256" key="1">
    <source>
        <dbReference type="ARBA" id="ARBA00004496"/>
    </source>
</evidence>
<keyword evidence="11" id="KW-1185">Reference proteome</keyword>
<sequence length="683" mass="76288">MQSGGEEEQDEEAHTPLPPRMEIIKDPSAQDEKTLEPGTYPSFPSLSPPEPSTPVQPRNPELEQRAKAMRGRVFVLNELIQTEKDYVKDLGLVVEGFMKRIEEKGVPDDMKGKDKIVFGNIHQIYDWHRDFFVGELEKCVDDHEHLPELFIKHERRLHMYVVYCQNKPKSEFIVAEYDTYFDGIQQDIQSRLSISDFLIKPIQRITKYQLLLKDFLKFSTKAGMDCEQIEKAVDLMSQVPKLCNDMMNLGRLQGYEGKLTNQGKLLQQETFFVTEQDAGVLSRSKERRVFLFEQIVIFSELLRKGSSTPRYQFKKSIKVCYLGLEESVDNDPCKFVLSCRGSSERLTLQAANMDIKQVWIQHIQEVLDAQSNFLSALQSPIEYQKEKGGSSGSSSLTRNRSSSRNRPGVSSHSRPSSAVGLGDKDLERGRSQMKPSTSNGGSSCFDPRASDGGCNGVSSTMLVTHDYSALKENEINVSQGETVQILATNQQNMHLVYRPANSLSPAAEGWVPGHVLGPAKKSIKDSASTSSFSAAVADAHNIKKSLSWNTLRARKRAEAKEAASTAGVRVQENGLLRKAKESTTPAPLPSPAAAAKGKVSKTGRRRTLMMSYVCATANLVPPHLAAPATIGFKFWFLTRVCACVGVNLQTHTHSFYYCFVNNFFAVILNPAYLTVCFVQMKNV</sequence>
<dbReference type="Pfam" id="PF00621">
    <property type="entry name" value="RhoGEF"/>
    <property type="match status" value="1"/>
</dbReference>
<dbReference type="PROSITE" id="PS50010">
    <property type="entry name" value="DH_2"/>
    <property type="match status" value="1"/>
</dbReference>
<keyword evidence="2 5" id="KW-0728">SH3 domain</keyword>
<protein>
    <submittedName>
        <fullName evidence="10">Kalirin RhoGEF kinase</fullName>
    </submittedName>
</protein>
<evidence type="ECO:0000313" key="10">
    <source>
        <dbReference type="Ensembl" id="ENSCSEP00000007026.1"/>
    </source>
</evidence>
<evidence type="ECO:0000256" key="6">
    <source>
        <dbReference type="SAM" id="MobiDB-lite"/>
    </source>
</evidence>
<dbReference type="AlphaFoldDB" id="A0A3P8V1T1"/>
<dbReference type="InterPro" id="IPR035899">
    <property type="entry name" value="DBL_dom_sf"/>
</dbReference>
<dbReference type="GO" id="GO:0005085">
    <property type="term" value="F:guanyl-nucleotide exchange factor activity"/>
    <property type="evidence" value="ECO:0007669"/>
    <property type="project" value="UniProtKB-KW"/>
</dbReference>
<dbReference type="InterPro" id="IPR000219">
    <property type="entry name" value="DH_dom"/>
</dbReference>
<name>A0A3P8V1T1_CYNSE</name>
<dbReference type="SMART" id="SM00325">
    <property type="entry name" value="RhoGEF"/>
    <property type="match status" value="1"/>
</dbReference>
<evidence type="ECO:0000259" key="9">
    <source>
        <dbReference type="PROSITE" id="PS50010"/>
    </source>
</evidence>
<dbReference type="GO" id="GO:0019898">
    <property type="term" value="C:extrinsic component of membrane"/>
    <property type="evidence" value="ECO:0007669"/>
    <property type="project" value="TreeGrafter"/>
</dbReference>
<dbReference type="PROSITE" id="PS50003">
    <property type="entry name" value="PH_DOMAIN"/>
    <property type="match status" value="1"/>
</dbReference>
<feature type="region of interest" description="Disordered" evidence="6">
    <location>
        <begin position="384"/>
        <end position="448"/>
    </location>
</feature>
<dbReference type="Pfam" id="PF22697">
    <property type="entry name" value="SOS1_NGEF_PH"/>
    <property type="match status" value="1"/>
</dbReference>
<organism evidence="10 11">
    <name type="scientific">Cynoglossus semilaevis</name>
    <name type="common">Tongue sole</name>
    <dbReference type="NCBI Taxonomy" id="244447"/>
    <lineage>
        <taxon>Eukaryota</taxon>
        <taxon>Metazoa</taxon>
        <taxon>Chordata</taxon>
        <taxon>Craniata</taxon>
        <taxon>Vertebrata</taxon>
        <taxon>Euteleostomi</taxon>
        <taxon>Actinopterygii</taxon>
        <taxon>Neopterygii</taxon>
        <taxon>Teleostei</taxon>
        <taxon>Neoteleostei</taxon>
        <taxon>Acanthomorphata</taxon>
        <taxon>Carangaria</taxon>
        <taxon>Pleuronectiformes</taxon>
        <taxon>Pleuronectoidei</taxon>
        <taxon>Cynoglossidae</taxon>
        <taxon>Cynoglossinae</taxon>
        <taxon>Cynoglossus</taxon>
    </lineage>
</organism>
<feature type="domain" description="SH3" evidence="7">
    <location>
        <begin position="456"/>
        <end position="521"/>
    </location>
</feature>
<evidence type="ECO:0000313" key="11">
    <source>
        <dbReference type="Proteomes" id="UP000265120"/>
    </source>
</evidence>
<dbReference type="PANTHER" id="PTHR22826:SF49">
    <property type="entry name" value="KALIRIN"/>
    <property type="match status" value="1"/>
</dbReference>
<dbReference type="InterPro" id="IPR051336">
    <property type="entry name" value="RhoGEF_Guanine_NuclExch_SF"/>
</dbReference>
<evidence type="ECO:0000256" key="4">
    <source>
        <dbReference type="ARBA" id="ARBA00022658"/>
    </source>
</evidence>
<feature type="compositionally biased region" description="Polar residues" evidence="6">
    <location>
        <begin position="433"/>
        <end position="442"/>
    </location>
</feature>
<evidence type="ECO:0000256" key="2">
    <source>
        <dbReference type="ARBA" id="ARBA00022443"/>
    </source>
</evidence>
<dbReference type="Gene3D" id="2.30.30.40">
    <property type="entry name" value="SH3 Domains"/>
    <property type="match status" value="1"/>
</dbReference>
<dbReference type="SUPFAM" id="SSF50044">
    <property type="entry name" value="SH3-domain"/>
    <property type="match status" value="1"/>
</dbReference>
<dbReference type="Ensembl" id="ENSCSET00000007101.1">
    <property type="protein sequence ID" value="ENSCSEP00000007026.1"/>
    <property type="gene ID" value="ENSCSEG00000004507.1"/>
</dbReference>
<dbReference type="Gene3D" id="2.30.29.30">
    <property type="entry name" value="Pleckstrin-homology domain (PH domain)/Phosphotyrosine-binding domain (PTB)"/>
    <property type="match status" value="1"/>
</dbReference>
<feature type="region of interest" description="Disordered" evidence="6">
    <location>
        <begin position="1"/>
        <end position="58"/>
    </location>
</feature>
<reference evidence="10" key="3">
    <citation type="submission" date="2025-09" db="UniProtKB">
        <authorList>
            <consortium name="Ensembl"/>
        </authorList>
    </citation>
    <scope>IDENTIFICATION</scope>
</reference>
<feature type="compositionally biased region" description="Basic and acidic residues" evidence="6">
    <location>
        <begin position="22"/>
        <end position="35"/>
    </location>
</feature>
<feature type="domain" description="DH" evidence="9">
    <location>
        <begin position="71"/>
        <end position="246"/>
    </location>
</feature>
<dbReference type="Pfam" id="PF23587">
    <property type="entry name" value="SH3_KALRN"/>
    <property type="match status" value="1"/>
</dbReference>
<reference evidence="10 11" key="1">
    <citation type="journal article" date="2014" name="Nat. Genet.">
        <title>Whole-genome sequence of a flatfish provides insights into ZW sex chromosome evolution and adaptation to a benthic lifestyle.</title>
        <authorList>
            <person name="Chen S."/>
            <person name="Zhang G."/>
            <person name="Shao C."/>
            <person name="Huang Q."/>
            <person name="Liu G."/>
            <person name="Zhang P."/>
            <person name="Song W."/>
            <person name="An N."/>
            <person name="Chalopin D."/>
            <person name="Volff J.N."/>
            <person name="Hong Y."/>
            <person name="Li Q."/>
            <person name="Sha Z."/>
            <person name="Zhou H."/>
            <person name="Xie M."/>
            <person name="Yu Q."/>
            <person name="Liu Y."/>
            <person name="Xiang H."/>
            <person name="Wang N."/>
            <person name="Wu K."/>
            <person name="Yang C."/>
            <person name="Zhou Q."/>
            <person name="Liao X."/>
            <person name="Yang L."/>
            <person name="Hu Q."/>
            <person name="Zhang J."/>
            <person name="Meng L."/>
            <person name="Jin L."/>
            <person name="Tian Y."/>
            <person name="Lian J."/>
            <person name="Yang J."/>
            <person name="Miao G."/>
            <person name="Liu S."/>
            <person name="Liang Z."/>
            <person name="Yan F."/>
            <person name="Li Y."/>
            <person name="Sun B."/>
            <person name="Zhang H."/>
            <person name="Zhang J."/>
            <person name="Zhu Y."/>
            <person name="Du M."/>
            <person name="Zhao Y."/>
            <person name="Schartl M."/>
            <person name="Tang Q."/>
            <person name="Wang J."/>
        </authorList>
    </citation>
    <scope>NUCLEOTIDE SEQUENCE</scope>
</reference>
<dbReference type="PANTHER" id="PTHR22826">
    <property type="entry name" value="RHO GUANINE EXCHANGE FACTOR-RELATED"/>
    <property type="match status" value="1"/>
</dbReference>
<reference evidence="10" key="2">
    <citation type="submission" date="2025-08" db="UniProtKB">
        <authorList>
            <consortium name="Ensembl"/>
        </authorList>
    </citation>
    <scope>IDENTIFICATION</scope>
</reference>
<dbReference type="InterPro" id="IPR011993">
    <property type="entry name" value="PH-like_dom_sf"/>
</dbReference>
<dbReference type="FunFam" id="1.20.900.10:FF:000008">
    <property type="entry name" value="rho guanine nucleotide exchange factor 25"/>
    <property type="match status" value="1"/>
</dbReference>
<evidence type="ECO:0000259" key="7">
    <source>
        <dbReference type="PROSITE" id="PS50002"/>
    </source>
</evidence>
<keyword evidence="3" id="KW-0963">Cytoplasm</keyword>
<accession>A0A3P8V1T1</accession>
<evidence type="ECO:0000256" key="5">
    <source>
        <dbReference type="PROSITE-ProRule" id="PRU00192"/>
    </source>
</evidence>
<dbReference type="InterPro" id="IPR055251">
    <property type="entry name" value="SOS1_NGEF_PH"/>
</dbReference>
<dbReference type="PROSITE" id="PS50002">
    <property type="entry name" value="SH3"/>
    <property type="match status" value="1"/>
</dbReference>
<evidence type="ECO:0000259" key="8">
    <source>
        <dbReference type="PROSITE" id="PS50003"/>
    </source>
</evidence>
<dbReference type="InterPro" id="IPR036028">
    <property type="entry name" value="SH3-like_dom_sf"/>
</dbReference>
<dbReference type="GO" id="GO:0014069">
    <property type="term" value="C:postsynaptic density"/>
    <property type="evidence" value="ECO:0007669"/>
    <property type="project" value="TreeGrafter"/>
</dbReference>
<dbReference type="InterPro" id="IPR047053">
    <property type="entry name" value="Kalirin_TRIO_SH3_2"/>
</dbReference>
<dbReference type="CDD" id="cd13241">
    <property type="entry name" value="PH2_Kalirin_Trio_p63RhoGEF"/>
    <property type="match status" value="1"/>
</dbReference>
<dbReference type="FunFam" id="2.30.29.30:FF:000091">
    <property type="entry name" value="kalirin isoform X1"/>
    <property type="match status" value="1"/>
</dbReference>
<dbReference type="CDD" id="cd11853">
    <property type="entry name" value="SH3_Kalirin_2"/>
    <property type="match status" value="1"/>
</dbReference>
<feature type="compositionally biased region" description="Acidic residues" evidence="6">
    <location>
        <begin position="1"/>
        <end position="11"/>
    </location>
</feature>